<sequence>MHEVVVMIAQGSEEIEALSVVNVLRRGNVDVVLMSIHDDKRIVGARNIVIEADVTFDETLIRNAKSIVLPGGVEGTEHLLHFEPLRRILKEIQETHLIGAICAAPSILADVGILDGKHATSNPGYKEKVMAHPVLYSEETVVKDDRIITSRGMGTSLPFALELLESLIGKDIRKEVEQGVVMGSLVDYIKAVY</sequence>
<dbReference type="EMBL" id="CP013213">
    <property type="protein sequence ID" value="AMC93751.1"/>
    <property type="molecule type" value="Genomic_DNA"/>
</dbReference>
<name>A0A109UH79_9FIRM</name>
<dbReference type="SUPFAM" id="SSF52317">
    <property type="entry name" value="Class I glutamine amidotransferase-like"/>
    <property type="match status" value="1"/>
</dbReference>
<organism evidence="2 3">
    <name type="scientific">Erysipelothrix larvae</name>
    <dbReference type="NCBI Taxonomy" id="1514105"/>
    <lineage>
        <taxon>Bacteria</taxon>
        <taxon>Bacillati</taxon>
        <taxon>Bacillota</taxon>
        <taxon>Erysipelotrichia</taxon>
        <taxon>Erysipelotrichales</taxon>
        <taxon>Erysipelotrichaceae</taxon>
        <taxon>Erysipelothrix</taxon>
    </lineage>
</organism>
<dbReference type="AlphaFoldDB" id="A0A109UH79"/>
<dbReference type="PANTHER" id="PTHR48094">
    <property type="entry name" value="PROTEIN/NUCLEIC ACID DEGLYCASE DJ-1-RELATED"/>
    <property type="match status" value="1"/>
</dbReference>
<evidence type="ECO:0000259" key="1">
    <source>
        <dbReference type="Pfam" id="PF01965"/>
    </source>
</evidence>
<dbReference type="RefSeq" id="WP_067632827.1">
    <property type="nucleotide sequence ID" value="NZ_CP013213.1"/>
</dbReference>
<evidence type="ECO:0000313" key="3">
    <source>
        <dbReference type="Proteomes" id="UP000063781"/>
    </source>
</evidence>
<feature type="domain" description="DJ-1/PfpI" evidence="1">
    <location>
        <begin position="3"/>
        <end position="165"/>
    </location>
</feature>
<proteinExistence type="predicted"/>
<dbReference type="GO" id="GO:0005737">
    <property type="term" value="C:cytoplasm"/>
    <property type="evidence" value="ECO:0007669"/>
    <property type="project" value="TreeGrafter"/>
</dbReference>
<dbReference type="KEGG" id="erl:AOC36_07060"/>
<gene>
    <name evidence="2" type="ORF">AOC36_07060</name>
</gene>
<dbReference type="CDD" id="cd03135">
    <property type="entry name" value="GATase1_DJ-1"/>
    <property type="match status" value="1"/>
</dbReference>
<reference evidence="2 3" key="1">
    <citation type="submission" date="2015-10" db="EMBL/GenBank/DDBJ databases">
        <title>Erysipelothrix larvae sp. LV19 isolated from the larval gut of the rhinoceros beetle, Trypoxylus dichotomus.</title>
        <authorList>
            <person name="Lim S."/>
            <person name="Kim B.-C."/>
        </authorList>
    </citation>
    <scope>NUCLEOTIDE SEQUENCE [LARGE SCALE GENOMIC DNA]</scope>
    <source>
        <strain evidence="2 3">LV19</strain>
    </source>
</reference>
<dbReference type="Proteomes" id="UP000063781">
    <property type="component" value="Chromosome"/>
</dbReference>
<dbReference type="PANTHER" id="PTHR48094:SF12">
    <property type="entry name" value="PARKINSON DISEASE PROTEIN 7 HOMOLOG"/>
    <property type="match status" value="1"/>
</dbReference>
<protein>
    <recommendedName>
        <fullName evidence="1">DJ-1/PfpI domain-containing protein</fullName>
    </recommendedName>
</protein>
<dbReference type="InterPro" id="IPR050325">
    <property type="entry name" value="Prot/Nucl_acid_deglycase"/>
</dbReference>
<dbReference type="OrthoDB" id="9800516at2"/>
<dbReference type="InterPro" id="IPR002818">
    <property type="entry name" value="DJ-1/PfpI"/>
</dbReference>
<dbReference type="NCBIfam" id="TIGR01383">
    <property type="entry name" value="not_thiJ"/>
    <property type="match status" value="1"/>
</dbReference>
<dbReference type="Pfam" id="PF01965">
    <property type="entry name" value="DJ-1_PfpI"/>
    <property type="match status" value="1"/>
</dbReference>
<keyword evidence="3" id="KW-1185">Reference proteome</keyword>
<dbReference type="STRING" id="1514105.AOC36_07060"/>
<dbReference type="InterPro" id="IPR029062">
    <property type="entry name" value="Class_I_gatase-like"/>
</dbReference>
<evidence type="ECO:0000313" key="2">
    <source>
        <dbReference type="EMBL" id="AMC93751.1"/>
    </source>
</evidence>
<dbReference type="Gene3D" id="3.40.50.880">
    <property type="match status" value="1"/>
</dbReference>
<accession>A0A109UH79</accession>
<dbReference type="InterPro" id="IPR006287">
    <property type="entry name" value="DJ-1"/>
</dbReference>